<dbReference type="AlphaFoldDB" id="A0ABC9WLD5"/>
<gene>
    <name evidence="1" type="ORF">GRJ2_001091200</name>
</gene>
<dbReference type="PRINTS" id="PR01345">
    <property type="entry name" value="CERVTRCPTASE"/>
</dbReference>
<dbReference type="PANTHER" id="PTHR33332">
    <property type="entry name" value="REVERSE TRANSCRIPTASE DOMAIN-CONTAINING PROTEIN"/>
    <property type="match status" value="1"/>
</dbReference>
<protein>
    <submittedName>
        <fullName evidence="1">Mitochondrial enolase superfamily member 1</fullName>
    </submittedName>
</protein>
<comment type="caution">
    <text evidence="1">The sequence shown here is derived from an EMBL/GenBank/DDBJ whole genome shotgun (WGS) entry which is preliminary data.</text>
</comment>
<name>A0ABC9WLD5_GRUJA</name>
<reference evidence="1 2" key="1">
    <citation type="submission" date="2024-06" db="EMBL/GenBank/DDBJ databases">
        <title>The draft genome of Grus japonensis, version 3.</title>
        <authorList>
            <person name="Nabeshima K."/>
            <person name="Suzuki S."/>
            <person name="Onuma M."/>
        </authorList>
    </citation>
    <scope>NUCLEOTIDE SEQUENCE [LARGE SCALE GENOMIC DNA]</scope>
    <source>
        <strain evidence="1 2">451A</strain>
    </source>
</reference>
<dbReference type="Proteomes" id="UP001623348">
    <property type="component" value="Unassembled WGS sequence"/>
</dbReference>
<proteinExistence type="predicted"/>
<dbReference type="EMBL" id="BAAFJT010000003">
    <property type="protein sequence ID" value="GAB0186259.1"/>
    <property type="molecule type" value="Genomic_DNA"/>
</dbReference>
<organism evidence="1 2">
    <name type="scientific">Grus japonensis</name>
    <name type="common">Japanese crane</name>
    <name type="synonym">Red-crowned crane</name>
    <dbReference type="NCBI Taxonomy" id="30415"/>
    <lineage>
        <taxon>Eukaryota</taxon>
        <taxon>Metazoa</taxon>
        <taxon>Chordata</taxon>
        <taxon>Craniata</taxon>
        <taxon>Vertebrata</taxon>
        <taxon>Euteleostomi</taxon>
        <taxon>Archelosauria</taxon>
        <taxon>Archosauria</taxon>
        <taxon>Dinosauria</taxon>
        <taxon>Saurischia</taxon>
        <taxon>Theropoda</taxon>
        <taxon>Coelurosauria</taxon>
        <taxon>Aves</taxon>
        <taxon>Neognathae</taxon>
        <taxon>Neoaves</taxon>
        <taxon>Gruiformes</taxon>
        <taxon>Gruidae</taxon>
        <taxon>Grus</taxon>
    </lineage>
</organism>
<sequence length="97" mass="10783">MKFNKGKCRVLHLGRNNPRYQYRLGLDLLGSSTAEKDLGVLGDKQLSMSQQCALVAKKGSGTLGCIKKSVASRWREVVILPLYSALVRPPLEFCVQF</sequence>
<evidence type="ECO:0000313" key="1">
    <source>
        <dbReference type="EMBL" id="GAB0186259.1"/>
    </source>
</evidence>
<accession>A0ABC9WLD5</accession>
<evidence type="ECO:0000313" key="2">
    <source>
        <dbReference type="Proteomes" id="UP001623348"/>
    </source>
</evidence>
<keyword evidence="2" id="KW-1185">Reference proteome</keyword>